<reference evidence="1" key="1">
    <citation type="submission" date="2017-08" db="EMBL/GenBank/DDBJ databases">
        <authorList>
            <person name="Polle J.E."/>
            <person name="Barry K."/>
            <person name="Cushman J."/>
            <person name="Schmutz J."/>
            <person name="Tran D."/>
            <person name="Hathwaick L.T."/>
            <person name="Yim W.C."/>
            <person name="Jenkins J."/>
            <person name="Mckie-Krisberg Z.M."/>
            <person name="Prochnik S."/>
            <person name="Lindquist E."/>
            <person name="Dockter R.B."/>
            <person name="Adam C."/>
            <person name="Molina H."/>
            <person name="Bunkerborg J."/>
            <person name="Jin E."/>
            <person name="Buchheim M."/>
            <person name="Magnuson J."/>
        </authorList>
    </citation>
    <scope>NUCLEOTIDE SEQUENCE</scope>
    <source>
        <strain evidence="1">CCAP 19/18</strain>
    </source>
</reference>
<gene>
    <name evidence="1" type="ORF">DUNSADRAFT_4317</name>
</gene>
<dbReference type="EMBL" id="MU069453">
    <property type="protein sequence ID" value="KAF5842858.1"/>
    <property type="molecule type" value="Genomic_DNA"/>
</dbReference>
<proteinExistence type="predicted"/>
<dbReference type="Proteomes" id="UP000815325">
    <property type="component" value="Unassembled WGS sequence"/>
</dbReference>
<sequence>MRLETLLAIYDALLSDERVSLDSLGFLEELFSTQQGGDGTVIIYARRLCRQAEDALKQDDLSTMLASLLSLRFYLCNAEHEQFWRLHLGEDGRKALWSGQSAGGLHQLPGTPEDVLETIFCTAVTYQLTQDLGLENPDQLVHALEHHRYASVRKGYVAVSTYEGSRAETQTWN</sequence>
<comment type="caution">
    <text evidence="1">The sequence shown here is derived from an EMBL/GenBank/DDBJ whole genome shotgun (WGS) entry which is preliminary data.</text>
</comment>
<accession>A0ABQ7H7N0</accession>
<protein>
    <submittedName>
        <fullName evidence="1">Uncharacterized protein</fullName>
    </submittedName>
</protein>
<evidence type="ECO:0000313" key="1">
    <source>
        <dbReference type="EMBL" id="KAF5842858.1"/>
    </source>
</evidence>
<name>A0ABQ7H7N0_DUNSA</name>
<keyword evidence="2" id="KW-1185">Reference proteome</keyword>
<evidence type="ECO:0000313" key="2">
    <source>
        <dbReference type="Proteomes" id="UP000815325"/>
    </source>
</evidence>
<organism evidence="1 2">
    <name type="scientific">Dunaliella salina</name>
    <name type="common">Green alga</name>
    <name type="synonym">Protococcus salinus</name>
    <dbReference type="NCBI Taxonomy" id="3046"/>
    <lineage>
        <taxon>Eukaryota</taxon>
        <taxon>Viridiplantae</taxon>
        <taxon>Chlorophyta</taxon>
        <taxon>core chlorophytes</taxon>
        <taxon>Chlorophyceae</taxon>
        <taxon>CS clade</taxon>
        <taxon>Chlamydomonadales</taxon>
        <taxon>Dunaliellaceae</taxon>
        <taxon>Dunaliella</taxon>
    </lineage>
</organism>